<evidence type="ECO:0000259" key="4">
    <source>
        <dbReference type="Pfam" id="PF00669"/>
    </source>
</evidence>
<keyword evidence="6" id="KW-0969">Cilium</keyword>
<dbReference type="InterPro" id="IPR001492">
    <property type="entry name" value="Flagellin"/>
</dbReference>
<gene>
    <name evidence="6" type="primary">flgL</name>
    <name evidence="6" type="ORF">HF964_04065</name>
</gene>
<evidence type="ECO:0000256" key="1">
    <source>
        <dbReference type="ARBA" id="ARBA00004365"/>
    </source>
</evidence>
<feature type="domain" description="Flagellin C-terminal" evidence="5">
    <location>
        <begin position="249"/>
        <end position="324"/>
    </location>
</feature>
<organism evidence="6 7">
    <name type="scientific">Periweissella fabalis</name>
    <dbReference type="NCBI Taxonomy" id="1070421"/>
    <lineage>
        <taxon>Bacteria</taxon>
        <taxon>Bacillati</taxon>
        <taxon>Bacillota</taxon>
        <taxon>Bacilli</taxon>
        <taxon>Lactobacillales</taxon>
        <taxon>Lactobacillaceae</taxon>
        <taxon>Periweissella</taxon>
    </lineage>
</organism>
<dbReference type="InterPro" id="IPR013384">
    <property type="entry name" value="Flagell_FlgL"/>
</dbReference>
<dbReference type="PANTHER" id="PTHR42792:SF1">
    <property type="entry name" value="FLAGELLAR HOOK-ASSOCIATED PROTEIN 3"/>
    <property type="match status" value="1"/>
</dbReference>
<dbReference type="GO" id="GO:0005198">
    <property type="term" value="F:structural molecule activity"/>
    <property type="evidence" value="ECO:0007669"/>
    <property type="project" value="InterPro"/>
</dbReference>
<feature type="domain" description="Flagellin N-terminal" evidence="4">
    <location>
        <begin position="3"/>
        <end position="139"/>
    </location>
</feature>
<keyword evidence="6" id="KW-0966">Cell projection</keyword>
<evidence type="ECO:0000256" key="3">
    <source>
        <dbReference type="ARBA" id="ARBA00023143"/>
    </source>
</evidence>
<reference evidence="6 7" key="1">
    <citation type="submission" date="2020-04" db="EMBL/GenBank/DDBJ databases">
        <title>MicrobeNet Type strains.</title>
        <authorList>
            <person name="Nicholson A.C."/>
        </authorList>
    </citation>
    <scope>NUCLEOTIDE SEQUENCE [LARGE SCALE GENOMIC DNA]</scope>
    <source>
        <strain evidence="6 7">CCUG 61472</strain>
    </source>
</reference>
<dbReference type="Pfam" id="PF00669">
    <property type="entry name" value="Flagellin_N"/>
    <property type="match status" value="1"/>
</dbReference>
<evidence type="ECO:0000259" key="5">
    <source>
        <dbReference type="Pfam" id="PF00700"/>
    </source>
</evidence>
<dbReference type="InterPro" id="IPR046358">
    <property type="entry name" value="Flagellin_C"/>
</dbReference>
<keyword evidence="3" id="KW-0975">Bacterial flagellum</keyword>
<comment type="similarity">
    <text evidence="2">Belongs to the bacterial flagellin family.</text>
</comment>
<dbReference type="PANTHER" id="PTHR42792">
    <property type="entry name" value="FLAGELLIN"/>
    <property type="match status" value="1"/>
</dbReference>
<evidence type="ECO:0000313" key="7">
    <source>
        <dbReference type="Proteomes" id="UP000549765"/>
    </source>
</evidence>
<proteinExistence type="inferred from homology"/>
<comment type="subcellular location">
    <subcellularLocation>
        <location evidence="1">Bacterial flagellum</location>
    </subcellularLocation>
</comment>
<dbReference type="GO" id="GO:0009424">
    <property type="term" value="C:bacterial-type flagellum hook"/>
    <property type="evidence" value="ECO:0007669"/>
    <property type="project" value="InterPro"/>
</dbReference>
<dbReference type="EMBL" id="JAAXPN010000003">
    <property type="protein sequence ID" value="NKZ23985.1"/>
    <property type="molecule type" value="Genomic_DNA"/>
</dbReference>
<dbReference type="Gene3D" id="1.20.1330.10">
    <property type="entry name" value="f41 fragment of flagellin, N-terminal domain"/>
    <property type="match status" value="1"/>
</dbReference>
<evidence type="ECO:0000256" key="2">
    <source>
        <dbReference type="ARBA" id="ARBA00005709"/>
    </source>
</evidence>
<dbReference type="GO" id="GO:0071973">
    <property type="term" value="P:bacterial-type flagellum-dependent cell motility"/>
    <property type="evidence" value="ECO:0007669"/>
    <property type="project" value="InterPro"/>
</dbReference>
<dbReference type="AlphaFoldDB" id="A0A7X6N2M6"/>
<sequence>MRISENTTYNNFLYNLGNSQSSLQATMQQLSSQQQVSKPSDNPLAASQIMALSSSLTQNTTYANTIKDAINLSQTQDSALSGLSDQMLRIRTLVQASANGAYGPDELKSNKTELSSVMASVVDSLNADYGGRYVFAGTKIDKPPFELVKATADDADNNVQAGDIIGIKYNGSTTNQTRSISSGVSIDLATNGANIVGGTTQGGAGTQLGDYFAKVIQTLNEGINKPDQLAAAQSALGGDLLGQTTNFSDKVVNVRTTIGAVVNRLNIASAQNTSQNLNLTTMKSNVQDVDMAKAYMEYQKDQTTYQSTLAMGTKIMNTTILNYM</sequence>
<keyword evidence="6" id="KW-0282">Flagellum</keyword>
<dbReference type="RefSeq" id="WP_168721787.1">
    <property type="nucleotide sequence ID" value="NZ_JAAXPN010000003.1"/>
</dbReference>
<keyword evidence="7" id="KW-1185">Reference proteome</keyword>
<evidence type="ECO:0000313" key="6">
    <source>
        <dbReference type="EMBL" id="NKZ23985.1"/>
    </source>
</evidence>
<dbReference type="SUPFAM" id="SSF64518">
    <property type="entry name" value="Phase 1 flagellin"/>
    <property type="match status" value="1"/>
</dbReference>
<dbReference type="NCBIfam" id="TIGR02550">
    <property type="entry name" value="flagell_flgL"/>
    <property type="match status" value="1"/>
</dbReference>
<accession>A0A7X6N2M6</accession>
<dbReference type="InterPro" id="IPR001029">
    <property type="entry name" value="Flagellin_N"/>
</dbReference>
<name>A0A7X6N2M6_9LACO</name>
<protein>
    <submittedName>
        <fullName evidence="6">Flagellar hook-associated protein FlgL</fullName>
    </submittedName>
</protein>
<dbReference type="Proteomes" id="UP000549765">
    <property type="component" value="Unassembled WGS sequence"/>
</dbReference>
<dbReference type="Pfam" id="PF00700">
    <property type="entry name" value="Flagellin_C"/>
    <property type="match status" value="1"/>
</dbReference>
<comment type="caution">
    <text evidence="6">The sequence shown here is derived from an EMBL/GenBank/DDBJ whole genome shotgun (WGS) entry which is preliminary data.</text>
</comment>